<organism evidence="2">
    <name type="scientific">uncultured Synechococcales cyanobacterium</name>
    <dbReference type="NCBI Taxonomy" id="1936017"/>
    <lineage>
        <taxon>Bacteria</taxon>
        <taxon>Bacillati</taxon>
        <taxon>Cyanobacteriota</taxon>
        <taxon>Cyanophyceae</taxon>
        <taxon>Synechococcales</taxon>
        <taxon>environmental samples</taxon>
    </lineage>
</organism>
<accession>A0A6J4VZ77</accession>
<dbReference type="EMBL" id="CADCWO010000246">
    <property type="protein sequence ID" value="CAA9589503.1"/>
    <property type="molecule type" value="Genomic_DNA"/>
</dbReference>
<name>A0A6J4VZ77_9CYAN</name>
<proteinExistence type="predicted"/>
<dbReference type="AlphaFoldDB" id="A0A6J4VZ77"/>
<evidence type="ECO:0000256" key="1">
    <source>
        <dbReference type="SAM" id="MobiDB-lite"/>
    </source>
</evidence>
<sequence>MAKKRLVDLLREEAQKAPAAENETVQRRQETVEQAPDLEIEAVQENLSAHELETDTTTSSPALPSRSKRTGPTKAELEITVAELREVVQEAQREEAYLQQRNEDLQSALEEQKTLVAKLQAELDQAKKVILQLSDTNAKTTQEKAPKPSQKIALRKAPHHTIQPNSSPDMFSNRGGIGWAD</sequence>
<evidence type="ECO:0000313" key="2">
    <source>
        <dbReference type="EMBL" id="CAA9589503.1"/>
    </source>
</evidence>
<feature type="region of interest" description="Disordered" evidence="1">
    <location>
        <begin position="1"/>
        <end position="75"/>
    </location>
</feature>
<feature type="region of interest" description="Disordered" evidence="1">
    <location>
        <begin position="134"/>
        <end position="181"/>
    </location>
</feature>
<gene>
    <name evidence="2" type="ORF">AVDCRST_MAG81-4944</name>
</gene>
<feature type="compositionally biased region" description="Basic and acidic residues" evidence="1">
    <location>
        <begin position="1"/>
        <end position="15"/>
    </location>
</feature>
<protein>
    <submittedName>
        <fullName evidence="2">Uncharacterized protein</fullName>
    </submittedName>
</protein>
<reference evidence="2" key="1">
    <citation type="submission" date="2020-02" db="EMBL/GenBank/DDBJ databases">
        <authorList>
            <person name="Meier V. D."/>
        </authorList>
    </citation>
    <scope>NUCLEOTIDE SEQUENCE</scope>
    <source>
        <strain evidence="2">AVDCRST_MAG81</strain>
    </source>
</reference>